<keyword evidence="1" id="KW-0472">Membrane</keyword>
<comment type="caution">
    <text evidence="2">The sequence shown here is derived from an EMBL/GenBank/DDBJ whole genome shotgun (WGS) entry which is preliminary data.</text>
</comment>
<sequence>RAVTPDLFVYILAAMFMEASSWKSSFAAYGIWTCEIFVLLWQGLHSNRFFLRFL</sequence>
<organism evidence="2 3">
    <name type="scientific">Trichoglossum hirsutum</name>
    <dbReference type="NCBI Taxonomy" id="265104"/>
    <lineage>
        <taxon>Eukaryota</taxon>
        <taxon>Fungi</taxon>
        <taxon>Dikarya</taxon>
        <taxon>Ascomycota</taxon>
        <taxon>Pezizomycotina</taxon>
        <taxon>Geoglossomycetes</taxon>
        <taxon>Geoglossales</taxon>
        <taxon>Geoglossaceae</taxon>
        <taxon>Trichoglossum</taxon>
    </lineage>
</organism>
<feature type="transmembrane region" description="Helical" evidence="1">
    <location>
        <begin position="26"/>
        <end position="44"/>
    </location>
</feature>
<evidence type="ECO:0000256" key="1">
    <source>
        <dbReference type="SAM" id="Phobius"/>
    </source>
</evidence>
<protein>
    <submittedName>
        <fullName evidence="2">Uncharacterized protein</fullName>
    </submittedName>
</protein>
<evidence type="ECO:0000313" key="2">
    <source>
        <dbReference type="EMBL" id="KAH0560025.1"/>
    </source>
</evidence>
<keyword evidence="3" id="KW-1185">Reference proteome</keyword>
<keyword evidence="1" id="KW-0812">Transmembrane</keyword>
<reference evidence="2" key="1">
    <citation type="submission" date="2021-03" db="EMBL/GenBank/DDBJ databases">
        <title>Comparative genomics and phylogenomic investigation of the class Geoglossomycetes provide insights into ecological specialization and systematics.</title>
        <authorList>
            <person name="Melie T."/>
            <person name="Pirro S."/>
            <person name="Miller A.N."/>
            <person name="Quandt A."/>
        </authorList>
    </citation>
    <scope>NUCLEOTIDE SEQUENCE</scope>
    <source>
        <strain evidence="2">CAQ_001_2017</strain>
    </source>
</reference>
<feature type="non-terminal residue" evidence="2">
    <location>
        <position position="1"/>
    </location>
</feature>
<name>A0A9P8RR47_9PEZI</name>
<dbReference type="Proteomes" id="UP000750711">
    <property type="component" value="Unassembled WGS sequence"/>
</dbReference>
<proteinExistence type="predicted"/>
<dbReference type="AlphaFoldDB" id="A0A9P8RR47"/>
<gene>
    <name evidence="2" type="ORF">GP486_003460</name>
</gene>
<accession>A0A9P8RR47</accession>
<evidence type="ECO:0000313" key="3">
    <source>
        <dbReference type="Proteomes" id="UP000750711"/>
    </source>
</evidence>
<keyword evidence="1" id="KW-1133">Transmembrane helix</keyword>
<dbReference type="EMBL" id="JAGHQM010000467">
    <property type="protein sequence ID" value="KAH0560025.1"/>
    <property type="molecule type" value="Genomic_DNA"/>
</dbReference>